<dbReference type="AlphaFoldDB" id="A0A6A4HHQ4"/>
<evidence type="ECO:0000256" key="1">
    <source>
        <dbReference type="SAM" id="SignalP"/>
    </source>
</evidence>
<sequence>MHFPLSFYVLLVSFLGFGVLTDASPTTDSNGYRLARGLPPLPPRNFGRNVPGYEPTPVQRARASASPSSVAKYSGRLQVRSDNGTTIGYVQDKSGLPVSHGSDLRISIAASSTRKEHLNIVATATALPSPFYVGASSQDSNATIGTGSSSTILFSNVEQTDPLSPPIATSNGYIESAIWALNSTTKELTAQYVNPDGTLPTTFLAYNETGSNLLFVGDANQTSNLVKLFVVT</sequence>
<dbReference type="Proteomes" id="UP000799118">
    <property type="component" value="Unassembled WGS sequence"/>
</dbReference>
<feature type="chain" id="PRO_5025441319" evidence="1">
    <location>
        <begin position="24"/>
        <end position="232"/>
    </location>
</feature>
<protein>
    <submittedName>
        <fullName evidence="2">Uncharacterized protein</fullName>
    </submittedName>
</protein>
<organism evidence="2 3">
    <name type="scientific">Gymnopus androsaceus JB14</name>
    <dbReference type="NCBI Taxonomy" id="1447944"/>
    <lineage>
        <taxon>Eukaryota</taxon>
        <taxon>Fungi</taxon>
        <taxon>Dikarya</taxon>
        <taxon>Basidiomycota</taxon>
        <taxon>Agaricomycotina</taxon>
        <taxon>Agaricomycetes</taxon>
        <taxon>Agaricomycetidae</taxon>
        <taxon>Agaricales</taxon>
        <taxon>Marasmiineae</taxon>
        <taxon>Omphalotaceae</taxon>
        <taxon>Gymnopus</taxon>
    </lineage>
</organism>
<keyword evidence="3" id="KW-1185">Reference proteome</keyword>
<accession>A0A6A4HHQ4</accession>
<dbReference type="EMBL" id="ML769503">
    <property type="protein sequence ID" value="KAE9397078.1"/>
    <property type="molecule type" value="Genomic_DNA"/>
</dbReference>
<feature type="signal peptide" evidence="1">
    <location>
        <begin position="1"/>
        <end position="23"/>
    </location>
</feature>
<dbReference type="OrthoDB" id="3167181at2759"/>
<reference evidence="2" key="1">
    <citation type="journal article" date="2019" name="Environ. Microbiol.">
        <title>Fungal ecological strategies reflected in gene transcription - a case study of two litter decomposers.</title>
        <authorList>
            <person name="Barbi F."/>
            <person name="Kohler A."/>
            <person name="Barry K."/>
            <person name="Baskaran P."/>
            <person name="Daum C."/>
            <person name="Fauchery L."/>
            <person name="Ihrmark K."/>
            <person name="Kuo A."/>
            <person name="LaButti K."/>
            <person name="Lipzen A."/>
            <person name="Morin E."/>
            <person name="Grigoriev I.V."/>
            <person name="Henrissat B."/>
            <person name="Lindahl B."/>
            <person name="Martin F."/>
        </authorList>
    </citation>
    <scope>NUCLEOTIDE SEQUENCE</scope>
    <source>
        <strain evidence="2">JB14</strain>
    </source>
</reference>
<evidence type="ECO:0000313" key="3">
    <source>
        <dbReference type="Proteomes" id="UP000799118"/>
    </source>
</evidence>
<gene>
    <name evidence="2" type="ORF">BT96DRAFT_921752</name>
</gene>
<proteinExistence type="predicted"/>
<keyword evidence="1" id="KW-0732">Signal</keyword>
<evidence type="ECO:0000313" key="2">
    <source>
        <dbReference type="EMBL" id="KAE9397078.1"/>
    </source>
</evidence>
<name>A0A6A4HHQ4_9AGAR</name>